<dbReference type="GO" id="GO:0005886">
    <property type="term" value="C:plasma membrane"/>
    <property type="evidence" value="ECO:0007669"/>
    <property type="project" value="InterPro"/>
</dbReference>
<proteinExistence type="predicted"/>
<keyword evidence="4 5" id="KW-0472">Membrane</keyword>
<evidence type="ECO:0000256" key="2">
    <source>
        <dbReference type="ARBA" id="ARBA00022692"/>
    </source>
</evidence>
<dbReference type="Pfam" id="PF06687">
    <property type="entry name" value="SUR7"/>
    <property type="match status" value="1"/>
</dbReference>
<evidence type="ECO:0000256" key="3">
    <source>
        <dbReference type="ARBA" id="ARBA00022989"/>
    </source>
</evidence>
<dbReference type="Pfam" id="PF01741">
    <property type="entry name" value="MscL"/>
    <property type="match status" value="1"/>
</dbReference>
<gene>
    <name evidence="6" type="ORF">KAF25_000941</name>
</gene>
<evidence type="ECO:0000313" key="7">
    <source>
        <dbReference type="Proteomes" id="UP000782241"/>
    </source>
</evidence>
<feature type="transmembrane region" description="Helical" evidence="5">
    <location>
        <begin position="395"/>
        <end position="418"/>
    </location>
</feature>
<dbReference type="PANTHER" id="PTHR30266:SF2">
    <property type="entry name" value="LARGE-CONDUCTANCE MECHANOSENSITIVE CHANNEL"/>
    <property type="match status" value="1"/>
</dbReference>
<accession>A0A9P7H7W1</accession>
<evidence type="ECO:0000256" key="4">
    <source>
        <dbReference type="ARBA" id="ARBA00023136"/>
    </source>
</evidence>
<feature type="transmembrane region" description="Helical" evidence="5">
    <location>
        <begin position="189"/>
        <end position="214"/>
    </location>
</feature>
<dbReference type="Gene3D" id="1.10.1200.120">
    <property type="entry name" value="Large-conductance mechanosensitive channel, MscL, domain 1"/>
    <property type="match status" value="1"/>
</dbReference>
<protein>
    <recommendedName>
        <fullName evidence="8">Integral membrane protein</fullName>
    </recommendedName>
</protein>
<dbReference type="SUPFAM" id="SSF81330">
    <property type="entry name" value="Gated mechanosensitive channel"/>
    <property type="match status" value="1"/>
</dbReference>
<dbReference type="GO" id="GO:0008381">
    <property type="term" value="F:mechanosensitive monoatomic ion channel activity"/>
    <property type="evidence" value="ECO:0007669"/>
    <property type="project" value="TreeGrafter"/>
</dbReference>
<dbReference type="PANTHER" id="PTHR30266">
    <property type="entry name" value="MECHANOSENSITIVE CHANNEL MSCL"/>
    <property type="match status" value="1"/>
</dbReference>
<dbReference type="InterPro" id="IPR009571">
    <property type="entry name" value="SUR7/Rim9-like_fungi"/>
</dbReference>
<dbReference type="AlphaFoldDB" id="A0A9P7H7W1"/>
<reference evidence="6" key="1">
    <citation type="submission" date="2021-04" db="EMBL/GenBank/DDBJ databases">
        <title>Draft genome of Fusarium avenaceum strain F156N33, isolated from an atmospheric sample in Virginia.</title>
        <authorList>
            <person name="Yang S."/>
            <person name="Vinatzer B.A."/>
            <person name="Coleman J."/>
        </authorList>
    </citation>
    <scope>NUCLEOTIDE SEQUENCE</scope>
    <source>
        <strain evidence="6">F156N33</strain>
    </source>
</reference>
<sequence>MLSRFFVFFPLVLSMVGFILSMLCLFAGHKEGFMEDYSVARLNTSMIGHNLLDTNSSASTNDNNEDDGFFDKVTDKWNEVKDDVKGKINEITGDVADKLADTIGVSEWYSIHIMATCDGQYKPNATNPGAGYNVTNCTNSAPEKRFNLTEVLDKQLSVGPFELSLADINWPDDIQDSIDLLNSALLATFILYVLAVGFSGLAMLACIGAFFLFSRRGVNAVNLVLSSLAALVLLVSSILVTIAGKKGVNKINDIGDNVGVSASLGNKFLALTWAAAAVMIAAAVYWFPDEESGSGESESLLGRGHKKVKRFWDGFVDFAFQDDILKIAVGLILAAAFTDLVKSFVSDVLMPPISILLPLNRNMEEKFAVLQKGPNFNKTTGYNTLHQAQDDGAVVLAYGSFISQMIAFLVLGIALYGLAHLWQLASSEPIVKHTKKCKYCRQRINEKSVRCIQCTSWLDGREDRD</sequence>
<feature type="transmembrane region" description="Helical" evidence="5">
    <location>
        <begin position="220"/>
        <end position="242"/>
    </location>
</feature>
<keyword evidence="7" id="KW-1185">Reference proteome</keyword>
<dbReference type="InterPro" id="IPR037673">
    <property type="entry name" value="MSC/AndL"/>
</dbReference>
<comment type="caution">
    <text evidence="6">The sequence shown here is derived from an EMBL/GenBank/DDBJ whole genome shotgun (WGS) entry which is preliminary data.</text>
</comment>
<evidence type="ECO:0000313" key="6">
    <source>
        <dbReference type="EMBL" id="KAG5663005.1"/>
    </source>
</evidence>
<evidence type="ECO:0008006" key="8">
    <source>
        <dbReference type="Google" id="ProtNLM"/>
    </source>
</evidence>
<dbReference type="Proteomes" id="UP000782241">
    <property type="component" value="Unassembled WGS sequence"/>
</dbReference>
<evidence type="ECO:0000256" key="1">
    <source>
        <dbReference type="ARBA" id="ARBA00004141"/>
    </source>
</evidence>
<name>A0A9P7H7W1_9HYPO</name>
<dbReference type="InterPro" id="IPR036019">
    <property type="entry name" value="MscL_channel"/>
</dbReference>
<feature type="transmembrane region" description="Helical" evidence="5">
    <location>
        <begin position="6"/>
        <end position="28"/>
    </location>
</feature>
<evidence type="ECO:0000256" key="5">
    <source>
        <dbReference type="SAM" id="Phobius"/>
    </source>
</evidence>
<dbReference type="FunFam" id="1.10.1200.120:FF:000004">
    <property type="entry name" value="Ion channel, putative"/>
    <property type="match status" value="1"/>
</dbReference>
<dbReference type="EMBL" id="JAGPUO010000004">
    <property type="protein sequence ID" value="KAG5663005.1"/>
    <property type="molecule type" value="Genomic_DNA"/>
</dbReference>
<organism evidence="6 7">
    <name type="scientific">Fusarium avenaceum</name>
    <dbReference type="NCBI Taxonomy" id="40199"/>
    <lineage>
        <taxon>Eukaryota</taxon>
        <taxon>Fungi</taxon>
        <taxon>Dikarya</taxon>
        <taxon>Ascomycota</taxon>
        <taxon>Pezizomycotina</taxon>
        <taxon>Sordariomycetes</taxon>
        <taxon>Hypocreomycetidae</taxon>
        <taxon>Hypocreales</taxon>
        <taxon>Nectriaceae</taxon>
        <taxon>Fusarium</taxon>
        <taxon>Fusarium tricinctum species complex</taxon>
    </lineage>
</organism>
<keyword evidence="2 5" id="KW-0812">Transmembrane</keyword>
<feature type="transmembrane region" description="Helical" evidence="5">
    <location>
        <begin position="268"/>
        <end position="287"/>
    </location>
</feature>
<keyword evidence="3 5" id="KW-1133">Transmembrane helix</keyword>
<comment type="subcellular location">
    <subcellularLocation>
        <location evidence="1">Membrane</location>
        <topology evidence="1">Multi-pass membrane protein</topology>
    </subcellularLocation>
</comment>